<dbReference type="PROSITE" id="PS51257">
    <property type="entry name" value="PROKAR_LIPOPROTEIN"/>
    <property type="match status" value="1"/>
</dbReference>
<feature type="domain" description="Cytochrome c" evidence="5">
    <location>
        <begin position="201"/>
        <end position="285"/>
    </location>
</feature>
<dbReference type="PROSITE" id="PS51007">
    <property type="entry name" value="CYTC"/>
    <property type="match status" value="1"/>
</dbReference>
<keyword evidence="4" id="KW-0732">Signal</keyword>
<dbReference type="RefSeq" id="WP_126126647.1">
    <property type="nucleotide sequence ID" value="NZ_CP034464.1"/>
</dbReference>
<reference evidence="6 7" key="1">
    <citation type="journal article" date="2011" name="Int. J. Syst. Evol. Microbiol.">
        <title>Description of Undibacterium oligocarboniphilum sp. nov., isolated from purified water, and Undibacterium pigrum strain CCUG 49012 as the type strain of Undibacterium parvum sp. nov., and emended descriptions of the genus Undibacterium and the species Undibacterium pigrum.</title>
        <authorList>
            <person name="Eder W."/>
            <person name="Wanner G."/>
            <person name="Ludwig W."/>
            <person name="Busse H.J."/>
            <person name="Ziemke-Kageler F."/>
            <person name="Lang E."/>
        </authorList>
    </citation>
    <scope>NUCLEOTIDE SEQUENCE [LARGE SCALE GENOMIC DNA]</scope>
    <source>
        <strain evidence="6 7">DSM 23061</strain>
    </source>
</reference>
<dbReference type="Proteomes" id="UP000275663">
    <property type="component" value="Chromosome"/>
</dbReference>
<evidence type="ECO:0000259" key="5">
    <source>
        <dbReference type="PROSITE" id="PS51007"/>
    </source>
</evidence>
<protein>
    <recommendedName>
        <fullName evidence="5">Cytochrome c domain-containing protein</fullName>
    </recommendedName>
</protein>
<dbReference type="NCBIfam" id="TIGR03806">
    <property type="entry name" value="chp_HNE_0200"/>
    <property type="match status" value="1"/>
</dbReference>
<dbReference type="KEGG" id="upv:EJN92_04105"/>
<organism evidence="6 7">
    <name type="scientific">Undibacterium parvum</name>
    <dbReference type="NCBI Taxonomy" id="401471"/>
    <lineage>
        <taxon>Bacteria</taxon>
        <taxon>Pseudomonadati</taxon>
        <taxon>Pseudomonadota</taxon>
        <taxon>Betaproteobacteria</taxon>
        <taxon>Burkholderiales</taxon>
        <taxon>Oxalobacteraceae</taxon>
        <taxon>Undibacterium</taxon>
    </lineage>
</organism>
<sequence length="405" mass="43317">MNYRLKFYKTVLLSSAILLSSILTGCGSSSTSDTAVPGSDIKVFDRANVPDKLSSWNLLQSDGKLMKLNLATVPYDLNSTLFSDYASKLRSIYVPKGGKITYNGNGADPFDFPNGSVIVKTFYYPKASANDASYIGAQAVSHQTVQGDSLDLSKNRMIETRLLVKQSDGSWMGLPYVWDDEQKEAYLKIGGDVKKVELVSSDASHQKISYKVPSAQQCQQCHATTSAGGGAILPIGPKAHGMNKTYAYASGVKNQLDNLNDLGLLSGYINSAAAPKAADWTDTTQTLDARAKAYLDANCAHCHSTSGQAQQSGLLLGFNQTANPLVDAVKRGICKKPLAYGGPGLPYQYDIVPGSPETSILLYRTSHTDSEAVMPVIGRASNHVEANAMLSEWIAGMSAAECSAP</sequence>
<proteinExistence type="predicted"/>
<keyword evidence="3" id="KW-0349">Heme</keyword>
<feature type="signal peptide" evidence="4">
    <location>
        <begin position="1"/>
        <end position="25"/>
    </location>
</feature>
<dbReference type="InterPro" id="IPR022269">
    <property type="entry name" value="SO_2930-like_C"/>
</dbReference>
<evidence type="ECO:0000313" key="6">
    <source>
        <dbReference type="EMBL" id="AZP11259.1"/>
    </source>
</evidence>
<dbReference type="GO" id="GO:0020037">
    <property type="term" value="F:heme binding"/>
    <property type="evidence" value="ECO:0007669"/>
    <property type="project" value="InterPro"/>
</dbReference>
<evidence type="ECO:0000256" key="3">
    <source>
        <dbReference type="PROSITE-ProRule" id="PRU00433"/>
    </source>
</evidence>
<keyword evidence="2 3" id="KW-0408">Iron</keyword>
<dbReference type="InterPro" id="IPR009056">
    <property type="entry name" value="Cyt_c-like_dom"/>
</dbReference>
<evidence type="ECO:0000256" key="1">
    <source>
        <dbReference type="ARBA" id="ARBA00022723"/>
    </source>
</evidence>
<accession>A0A3Q9BP07</accession>
<feature type="chain" id="PRO_5018777326" description="Cytochrome c domain-containing protein" evidence="4">
    <location>
        <begin position="26"/>
        <end position="405"/>
    </location>
</feature>
<dbReference type="OrthoDB" id="338827at2"/>
<dbReference type="GO" id="GO:0009055">
    <property type="term" value="F:electron transfer activity"/>
    <property type="evidence" value="ECO:0007669"/>
    <property type="project" value="InterPro"/>
</dbReference>
<keyword evidence="7" id="KW-1185">Reference proteome</keyword>
<dbReference type="AlphaFoldDB" id="A0A3Q9BP07"/>
<name>A0A3Q9BP07_9BURK</name>
<evidence type="ECO:0000313" key="7">
    <source>
        <dbReference type="Proteomes" id="UP000275663"/>
    </source>
</evidence>
<evidence type="ECO:0000256" key="2">
    <source>
        <dbReference type="ARBA" id="ARBA00023004"/>
    </source>
</evidence>
<keyword evidence="1 3" id="KW-0479">Metal-binding</keyword>
<evidence type="ECO:0000256" key="4">
    <source>
        <dbReference type="SAM" id="SignalP"/>
    </source>
</evidence>
<dbReference type="GO" id="GO:0046872">
    <property type="term" value="F:metal ion binding"/>
    <property type="evidence" value="ECO:0007669"/>
    <property type="project" value="UniProtKB-KW"/>
</dbReference>
<dbReference type="EMBL" id="CP034464">
    <property type="protein sequence ID" value="AZP11259.1"/>
    <property type="molecule type" value="Genomic_DNA"/>
</dbReference>
<gene>
    <name evidence="6" type="ORF">EJN92_04105</name>
</gene>